<proteinExistence type="predicted"/>
<feature type="chain" id="PRO_5040947826" evidence="1">
    <location>
        <begin position="27"/>
        <end position="175"/>
    </location>
</feature>
<keyword evidence="3" id="KW-1185">Reference proteome</keyword>
<evidence type="ECO:0000313" key="2">
    <source>
        <dbReference type="EMBL" id="KAJ7365375.1"/>
    </source>
</evidence>
<evidence type="ECO:0000313" key="3">
    <source>
        <dbReference type="Proteomes" id="UP001163046"/>
    </source>
</evidence>
<feature type="signal peptide" evidence="1">
    <location>
        <begin position="1"/>
        <end position="26"/>
    </location>
</feature>
<accession>A0A9W9YSC4</accession>
<protein>
    <submittedName>
        <fullName evidence="2">Uncharacterized protein</fullName>
    </submittedName>
</protein>
<comment type="caution">
    <text evidence="2">The sequence shown here is derived from an EMBL/GenBank/DDBJ whole genome shotgun (WGS) entry which is preliminary data.</text>
</comment>
<evidence type="ECO:0000256" key="1">
    <source>
        <dbReference type="SAM" id="SignalP"/>
    </source>
</evidence>
<dbReference type="EMBL" id="MU827303">
    <property type="protein sequence ID" value="KAJ7365375.1"/>
    <property type="molecule type" value="Genomic_DNA"/>
</dbReference>
<keyword evidence="1" id="KW-0732">Signal</keyword>
<organism evidence="2 3">
    <name type="scientific">Desmophyllum pertusum</name>
    <dbReference type="NCBI Taxonomy" id="174260"/>
    <lineage>
        <taxon>Eukaryota</taxon>
        <taxon>Metazoa</taxon>
        <taxon>Cnidaria</taxon>
        <taxon>Anthozoa</taxon>
        <taxon>Hexacorallia</taxon>
        <taxon>Scleractinia</taxon>
        <taxon>Caryophylliina</taxon>
        <taxon>Caryophylliidae</taxon>
        <taxon>Desmophyllum</taxon>
    </lineage>
</organism>
<name>A0A9W9YSC4_9CNID</name>
<sequence length="175" mass="19016">MNLATALTFKLVSFIAILSSIAATSADQGLHLKSYSEEQVEGCYLHNQTLGVCFDIRKGLMKVIENERRTNCALLELGPEMFFYQVLDQAFIGHGASMVYVPNDVPRIPDALRAFLKTHLQEWNDRTRSPEKSLPRSHERAALCSRSPAAGASVSSAGGQLDTVGNSPAISTSCA</sequence>
<dbReference type="AlphaFoldDB" id="A0A9W9YSC4"/>
<dbReference type="Proteomes" id="UP001163046">
    <property type="component" value="Unassembled WGS sequence"/>
</dbReference>
<dbReference type="OrthoDB" id="10532519at2759"/>
<gene>
    <name evidence="2" type="ORF">OS493_005482</name>
</gene>
<reference evidence="2" key="1">
    <citation type="submission" date="2023-01" db="EMBL/GenBank/DDBJ databases">
        <title>Genome assembly of the deep-sea coral Lophelia pertusa.</title>
        <authorList>
            <person name="Herrera S."/>
            <person name="Cordes E."/>
        </authorList>
    </citation>
    <scope>NUCLEOTIDE SEQUENCE</scope>
    <source>
        <strain evidence="2">USNM1676648</strain>
        <tissue evidence="2">Polyp</tissue>
    </source>
</reference>